<reference evidence="2 3" key="1">
    <citation type="journal article" date="2014" name="Genome Biol. Evol.">
        <title>The genome of the myxosporean Thelohanellus kitauei shows adaptations to nutrient acquisition within its fish host.</title>
        <authorList>
            <person name="Yang Y."/>
            <person name="Xiong J."/>
            <person name="Zhou Z."/>
            <person name="Huo F."/>
            <person name="Miao W."/>
            <person name="Ran C."/>
            <person name="Liu Y."/>
            <person name="Zhang J."/>
            <person name="Feng J."/>
            <person name="Wang M."/>
            <person name="Wang M."/>
            <person name="Wang L."/>
            <person name="Yao B."/>
        </authorList>
    </citation>
    <scope>NUCLEOTIDE SEQUENCE [LARGE SCALE GENOMIC DNA]</scope>
    <source>
        <strain evidence="2">Wuqing</strain>
    </source>
</reference>
<dbReference type="InterPro" id="IPR036397">
    <property type="entry name" value="RNaseH_sf"/>
</dbReference>
<dbReference type="AlphaFoldDB" id="A0A0C2JUT7"/>
<name>A0A0C2JUT7_THEKT</name>
<evidence type="ECO:0000259" key="1">
    <source>
        <dbReference type="Pfam" id="PF13358"/>
    </source>
</evidence>
<evidence type="ECO:0000313" key="3">
    <source>
        <dbReference type="Proteomes" id="UP000031668"/>
    </source>
</evidence>
<protein>
    <recommendedName>
        <fullName evidence="1">Tc1-like transposase DDE domain-containing protein</fullName>
    </recommendedName>
</protein>
<dbReference type="GO" id="GO:0003676">
    <property type="term" value="F:nucleic acid binding"/>
    <property type="evidence" value="ECO:0007669"/>
    <property type="project" value="InterPro"/>
</dbReference>
<dbReference type="Pfam" id="PF13358">
    <property type="entry name" value="DDE_3"/>
    <property type="match status" value="1"/>
</dbReference>
<evidence type="ECO:0000313" key="2">
    <source>
        <dbReference type="EMBL" id="KII73163.1"/>
    </source>
</evidence>
<feature type="domain" description="Tc1-like transposase DDE" evidence="1">
    <location>
        <begin position="4"/>
        <end position="98"/>
    </location>
</feature>
<dbReference type="OrthoDB" id="9996331at2759"/>
<dbReference type="InterPro" id="IPR038717">
    <property type="entry name" value="Tc1-like_DDE_dom"/>
</dbReference>
<organism evidence="2 3">
    <name type="scientific">Thelohanellus kitauei</name>
    <name type="common">Myxosporean</name>
    <dbReference type="NCBI Taxonomy" id="669202"/>
    <lineage>
        <taxon>Eukaryota</taxon>
        <taxon>Metazoa</taxon>
        <taxon>Cnidaria</taxon>
        <taxon>Myxozoa</taxon>
        <taxon>Myxosporea</taxon>
        <taxon>Bivalvulida</taxon>
        <taxon>Platysporina</taxon>
        <taxon>Myxobolidae</taxon>
        <taxon>Thelohanellus</taxon>
    </lineage>
</organism>
<sequence>MSCEGLINFRVEDRHDDSESFQKYLLDILEILKVKQIDEAYLVMNNLQIQNVEHIRNKISEFKHLTLFMPPYSPFLNPVENLFAKWQELVRHSNSRTAAELFSTIETCSASITVTDCFGFYRNMKSYLRDCIQGRPIEN</sequence>
<gene>
    <name evidence="2" type="ORF">RF11_12494</name>
</gene>
<comment type="caution">
    <text evidence="2">The sequence shown here is derived from an EMBL/GenBank/DDBJ whole genome shotgun (WGS) entry which is preliminary data.</text>
</comment>
<dbReference type="EMBL" id="JWZT01000939">
    <property type="protein sequence ID" value="KII73163.1"/>
    <property type="molecule type" value="Genomic_DNA"/>
</dbReference>
<proteinExistence type="predicted"/>
<keyword evidence="3" id="KW-1185">Reference proteome</keyword>
<dbReference type="Gene3D" id="3.30.420.10">
    <property type="entry name" value="Ribonuclease H-like superfamily/Ribonuclease H"/>
    <property type="match status" value="1"/>
</dbReference>
<accession>A0A0C2JUT7</accession>
<dbReference type="Proteomes" id="UP000031668">
    <property type="component" value="Unassembled WGS sequence"/>
</dbReference>